<accession>A0ABU5GZM1</accession>
<organism evidence="3 4">
    <name type="scientific">Hyalangium rubrum</name>
    <dbReference type="NCBI Taxonomy" id="3103134"/>
    <lineage>
        <taxon>Bacteria</taxon>
        <taxon>Pseudomonadati</taxon>
        <taxon>Myxococcota</taxon>
        <taxon>Myxococcia</taxon>
        <taxon>Myxococcales</taxon>
        <taxon>Cystobacterineae</taxon>
        <taxon>Archangiaceae</taxon>
        <taxon>Hyalangium</taxon>
    </lineage>
</organism>
<evidence type="ECO:0000313" key="3">
    <source>
        <dbReference type="EMBL" id="MDY7225987.1"/>
    </source>
</evidence>
<feature type="domain" description="AMIN-like" evidence="2">
    <location>
        <begin position="117"/>
        <end position="241"/>
    </location>
</feature>
<gene>
    <name evidence="3" type="ORF">SYV04_06315</name>
</gene>
<dbReference type="Proteomes" id="UP001291309">
    <property type="component" value="Unassembled WGS sequence"/>
</dbReference>
<dbReference type="EMBL" id="JAXIVS010000002">
    <property type="protein sequence ID" value="MDY7225987.1"/>
    <property type="molecule type" value="Genomic_DNA"/>
</dbReference>
<feature type="region of interest" description="Disordered" evidence="1">
    <location>
        <begin position="26"/>
        <end position="108"/>
    </location>
</feature>
<evidence type="ECO:0000256" key="1">
    <source>
        <dbReference type="SAM" id="MobiDB-lite"/>
    </source>
</evidence>
<proteinExistence type="predicted"/>
<reference evidence="3 4" key="1">
    <citation type="submission" date="2023-12" db="EMBL/GenBank/DDBJ databases">
        <title>the genome sequence of Hyalangium sp. s54d21.</title>
        <authorList>
            <person name="Zhang X."/>
        </authorList>
    </citation>
    <scope>NUCLEOTIDE SEQUENCE [LARGE SCALE GENOMIC DNA]</scope>
    <source>
        <strain evidence="4">s54d21</strain>
    </source>
</reference>
<dbReference type="PROSITE" id="PS51257">
    <property type="entry name" value="PROKAR_LIPOPROTEIN"/>
    <property type="match status" value="1"/>
</dbReference>
<dbReference type="RefSeq" id="WP_321544709.1">
    <property type="nucleotide sequence ID" value="NZ_JAXIVS010000002.1"/>
</dbReference>
<dbReference type="InterPro" id="IPR056303">
    <property type="entry name" value="AMIN-like"/>
</dbReference>
<feature type="compositionally biased region" description="Basic and acidic residues" evidence="1">
    <location>
        <begin position="94"/>
        <end position="108"/>
    </location>
</feature>
<comment type="caution">
    <text evidence="3">The sequence shown here is derived from an EMBL/GenBank/DDBJ whole genome shotgun (WGS) entry which is preliminary data.</text>
</comment>
<evidence type="ECO:0000259" key="2">
    <source>
        <dbReference type="Pfam" id="PF24837"/>
    </source>
</evidence>
<feature type="compositionally biased region" description="Pro residues" evidence="1">
    <location>
        <begin position="51"/>
        <end position="86"/>
    </location>
</feature>
<evidence type="ECO:0000313" key="4">
    <source>
        <dbReference type="Proteomes" id="UP001291309"/>
    </source>
</evidence>
<keyword evidence="4" id="KW-1185">Reference proteome</keyword>
<name>A0ABU5GZM1_9BACT</name>
<dbReference type="Pfam" id="PF24837">
    <property type="entry name" value="AMIN-like"/>
    <property type="match status" value="1"/>
</dbReference>
<sequence>MTQVKVFSRWMQPLWLAGCLVVAGCSKKEEPAPPPVQTVPATPEARDSAPPLSPPPPPPSGEANPPAPSEPAPTPAPSDTAPPTPAPTGSVAPEDAKNREWTANDVKLERTGFPPVTLRSVREARNEGFDRVVFEFNGTQVPGYRIEYVDKPVHHCASGNEIPVAGQGVLQVSLTPAQAHEGGQVTVAERERKSSLPVIQELKLTCDFEGEVTWVLGNASPKKYRVMELREPTRLVVDVQH</sequence>
<protein>
    <recommendedName>
        <fullName evidence="2">AMIN-like domain-containing protein</fullName>
    </recommendedName>
</protein>